<name>A0A914W410_9BILA</name>
<feature type="region of interest" description="RNA binding; important for wobble base 34 recognition" evidence="6">
    <location>
        <begin position="282"/>
        <end position="286"/>
    </location>
</feature>
<comment type="subunit">
    <text evidence="6">Heterodimer of a catalytic subunit and an accessory subunit.</text>
</comment>
<feature type="binding site" evidence="6">
    <location>
        <position position="320"/>
    </location>
    <ligand>
        <name>Zn(2+)</name>
        <dbReference type="ChEBI" id="CHEBI:29105"/>
    </ligand>
</feature>
<keyword evidence="2 6" id="KW-0808">Transferase</keyword>
<evidence type="ECO:0000313" key="8">
    <source>
        <dbReference type="Proteomes" id="UP000887566"/>
    </source>
</evidence>
<comment type="cofactor">
    <cofactor evidence="6">
        <name>Zn(2+)</name>
        <dbReference type="ChEBI" id="CHEBI:29105"/>
    </cofactor>
</comment>
<organism evidence="8 9">
    <name type="scientific">Plectus sambesii</name>
    <dbReference type="NCBI Taxonomy" id="2011161"/>
    <lineage>
        <taxon>Eukaryota</taxon>
        <taxon>Metazoa</taxon>
        <taxon>Ecdysozoa</taxon>
        <taxon>Nematoda</taxon>
        <taxon>Chromadorea</taxon>
        <taxon>Plectida</taxon>
        <taxon>Plectina</taxon>
        <taxon>Plectoidea</taxon>
        <taxon>Plectidae</taxon>
        <taxon>Plectus</taxon>
    </lineage>
</organism>
<dbReference type="NCBIfam" id="TIGR00449">
    <property type="entry name" value="tgt_general"/>
    <property type="match status" value="1"/>
</dbReference>
<keyword evidence="4 6" id="KW-0479">Metal-binding</keyword>
<feature type="binding site" evidence="6">
    <location>
        <position position="200"/>
    </location>
    <ligand>
        <name>substrate</name>
    </ligand>
</feature>
<dbReference type="GO" id="GO:0006400">
    <property type="term" value="P:tRNA modification"/>
    <property type="evidence" value="ECO:0007669"/>
    <property type="project" value="InterPro"/>
</dbReference>
<feature type="active site" description="Proton acceptor" evidence="6">
    <location>
        <position position="103"/>
    </location>
</feature>
<evidence type="ECO:0000256" key="2">
    <source>
        <dbReference type="ARBA" id="ARBA00022679"/>
    </source>
</evidence>
<feature type="binding site" evidence="6">
    <location>
        <begin position="103"/>
        <end position="107"/>
    </location>
    <ligand>
        <name>substrate</name>
    </ligand>
</feature>
<dbReference type="Proteomes" id="UP000887566">
    <property type="component" value="Unplaced"/>
</dbReference>
<feature type="region of interest" description="RNA binding" evidence="6">
    <location>
        <begin position="258"/>
        <end position="264"/>
    </location>
</feature>
<dbReference type="GO" id="GO:0008479">
    <property type="term" value="F:tRNA-guanosine(34) queuine transglycosylase activity"/>
    <property type="evidence" value="ECO:0007669"/>
    <property type="project" value="UniProtKB-UniRule"/>
</dbReference>
<keyword evidence="1 6" id="KW-0328">Glycosyltransferase</keyword>
<dbReference type="EC" id="2.4.2.64" evidence="6"/>
<evidence type="ECO:0000256" key="4">
    <source>
        <dbReference type="ARBA" id="ARBA00022723"/>
    </source>
</evidence>
<dbReference type="InterPro" id="IPR002616">
    <property type="entry name" value="tRNA_ribo_trans-like"/>
</dbReference>
<evidence type="ECO:0000259" key="7">
    <source>
        <dbReference type="Pfam" id="PF01702"/>
    </source>
</evidence>
<dbReference type="AlphaFoldDB" id="A0A914W410"/>
<dbReference type="GO" id="GO:0046872">
    <property type="term" value="F:metal ion binding"/>
    <property type="evidence" value="ECO:0007669"/>
    <property type="project" value="UniProtKB-KW"/>
</dbReference>
<dbReference type="InterPro" id="IPR004803">
    <property type="entry name" value="TGT"/>
</dbReference>
<keyword evidence="8" id="KW-1185">Reference proteome</keyword>
<dbReference type="GO" id="GO:0005829">
    <property type="term" value="C:cytosol"/>
    <property type="evidence" value="ECO:0007669"/>
    <property type="project" value="TreeGrafter"/>
</dbReference>
<dbReference type="Pfam" id="PF01702">
    <property type="entry name" value="TGT"/>
    <property type="match status" value="1"/>
</dbReference>
<feature type="binding site" evidence="6">
    <location>
        <position position="227"/>
    </location>
    <ligand>
        <name>substrate</name>
    </ligand>
</feature>
<keyword evidence="5 6" id="KW-0862">Zinc</keyword>
<dbReference type="SUPFAM" id="SSF51713">
    <property type="entry name" value="tRNA-guanine transglycosylase"/>
    <property type="match status" value="1"/>
</dbReference>
<reference evidence="9" key="1">
    <citation type="submission" date="2022-11" db="UniProtKB">
        <authorList>
            <consortium name="WormBaseParasite"/>
        </authorList>
    </citation>
    <scope>IDENTIFICATION</scope>
</reference>
<evidence type="ECO:0000313" key="9">
    <source>
        <dbReference type="WBParaSite" id="PSAMB.scaffold2986size20190.g19868.t1"/>
    </source>
</evidence>
<comment type="similarity">
    <text evidence="6">Belongs to the queuine tRNA-ribosyltransferase family.</text>
</comment>
<dbReference type="Gene3D" id="3.20.20.105">
    <property type="entry name" value="Queuine tRNA-ribosyltransferase-like"/>
    <property type="match status" value="1"/>
</dbReference>
<evidence type="ECO:0000256" key="3">
    <source>
        <dbReference type="ARBA" id="ARBA00022694"/>
    </source>
</evidence>
<dbReference type="HAMAP" id="MF_00168">
    <property type="entry name" value="Q_tRNA_Tgt"/>
    <property type="match status" value="1"/>
</dbReference>
<proteinExistence type="inferred from homology"/>
<comment type="subcellular location">
    <subcellularLocation>
        <location evidence="6">Cytoplasm</location>
    </subcellularLocation>
</comment>
<keyword evidence="6" id="KW-0963">Cytoplasm</keyword>
<evidence type="ECO:0000256" key="6">
    <source>
        <dbReference type="HAMAP-Rule" id="MF_03218"/>
    </source>
</evidence>
<dbReference type="InterPro" id="IPR036511">
    <property type="entry name" value="TGT-like_sf"/>
</dbReference>
<dbReference type="NCBIfam" id="TIGR00430">
    <property type="entry name" value="Q_tRNA_tgt"/>
    <property type="match status" value="1"/>
</dbReference>
<comment type="function">
    <text evidence="6">Catalytic subunit of the queuine tRNA-ribosyltransferase (TGT) that catalyzes the base-exchange of a guanine (G) residue with queuine (Q) at position 34 (anticodon wobble position) in tRNAs with GU(N) anticodons (tRNA-Asp, -Asn, -His and -Tyr), resulting in the hypermodified nucleoside queuosine (7-(((4,5-cis-dihydroxy-2-cyclopenten-1-yl)amino)methyl)-7-deazaguanosine). Catalysis occurs through a double-displacement mechanism. The nucleophile active site attacks the C1' of nucleotide 34 to detach the guanine base from the RNA, forming a covalent enzyme-RNA intermediate. The proton acceptor active site deprotonates the incoming queuine, allowing a nucleophilic attack on the C1' of the ribose to form the product.</text>
</comment>
<feature type="active site" description="Nucleophile" evidence="6">
    <location>
        <position position="277"/>
    </location>
</feature>
<dbReference type="PANTHER" id="PTHR43530">
    <property type="entry name" value="QUEUINE TRNA-RIBOSYLTRANSFERASE CATALYTIC SUBUNIT 1"/>
    <property type="match status" value="1"/>
</dbReference>
<feature type="binding site" evidence="6">
    <location>
        <position position="317"/>
    </location>
    <ligand>
        <name>Zn(2+)</name>
        <dbReference type="ChEBI" id="CHEBI:29105"/>
    </ligand>
</feature>
<comment type="catalytic activity">
    <reaction evidence="6">
        <text>guanosine(34) in tRNA + queuine = queuosine(34) in tRNA + guanine</text>
        <dbReference type="Rhea" id="RHEA:16633"/>
        <dbReference type="Rhea" id="RHEA-COMP:10341"/>
        <dbReference type="Rhea" id="RHEA-COMP:18571"/>
        <dbReference type="ChEBI" id="CHEBI:16235"/>
        <dbReference type="ChEBI" id="CHEBI:17433"/>
        <dbReference type="ChEBI" id="CHEBI:74269"/>
        <dbReference type="ChEBI" id="CHEBI:194431"/>
        <dbReference type="EC" id="2.4.2.64"/>
    </reaction>
</comment>
<feature type="binding site" evidence="6">
    <location>
        <position position="157"/>
    </location>
    <ligand>
        <name>substrate</name>
    </ligand>
</feature>
<evidence type="ECO:0000256" key="5">
    <source>
        <dbReference type="ARBA" id="ARBA00022833"/>
    </source>
</evidence>
<dbReference type="WBParaSite" id="PSAMB.scaffold2986size20190.g19868.t1">
    <property type="protein sequence ID" value="PSAMB.scaffold2986size20190.g19868.t1"/>
    <property type="gene ID" value="PSAMB.scaffold2986size20190.g19868"/>
</dbReference>
<feature type="binding site" evidence="6">
    <location>
        <position position="345"/>
    </location>
    <ligand>
        <name>Zn(2+)</name>
        <dbReference type="ChEBI" id="CHEBI:29105"/>
    </ligand>
</feature>
<keyword evidence="3 6" id="KW-0819">tRNA processing</keyword>
<evidence type="ECO:0000256" key="1">
    <source>
        <dbReference type="ARBA" id="ARBA00022676"/>
    </source>
</evidence>
<protein>
    <recommendedName>
        <fullName evidence="6">Queuine tRNA-ribosyltransferase catalytic subunit 1</fullName>
        <ecNumber evidence="6">2.4.2.64</ecNumber>
    </recommendedName>
    <alternativeName>
        <fullName evidence="6">Guanine insertion enzyme</fullName>
    </alternativeName>
    <alternativeName>
        <fullName evidence="6">tRNA-guanine transglycosylase</fullName>
    </alternativeName>
</protein>
<accession>A0A914W410</accession>
<feature type="domain" description="tRNA-guanine(15) transglycosylase-like" evidence="7">
    <location>
        <begin position="24"/>
        <end position="376"/>
    </location>
</feature>
<sequence length="398" mass="44612">MEEGTKGNAGDCLQWEVIAKCSTSKARTARMTLPHSVVETPVFMPVGTQGTLKGLLPEQVTDLDCRIILGNTYHLGHRPGHELVRKAGGLHQMMNWDRSLLTDSGGFQMVSLCKLMQITEEGVRFESPHTGEETLLTPEQSIAIQNALGADIIMQLDDVVHVLTTGERVEEAMRRSVRWLDRCISAHSRPHEQNLFPIIQGGLDERLRRECLTEMIKRQAPGYAIGGLSGGEEKSSFWRIVSLCTDYLPDDKPRYVMGIGWPIDLVVCSALGADMFDCVFPTRTARFGTALVPSGMMHLTRNEFLNDFRPIQEDCGCNTCKRYTRSYLHSVINQETIACHLVSIHNIQYELTLMKGIRESIEKDTFPAFVKEFFVKQFPNGDPPQWARDALASVGITI</sequence>
<feature type="binding site" evidence="6">
    <location>
        <position position="315"/>
    </location>
    <ligand>
        <name>Zn(2+)</name>
        <dbReference type="ChEBI" id="CHEBI:29105"/>
    </ligand>
</feature>
<dbReference type="PANTHER" id="PTHR43530:SF1">
    <property type="entry name" value="QUEUINE TRNA-RIBOSYLTRANSFERASE CATALYTIC SUBUNIT 1"/>
    <property type="match status" value="1"/>
</dbReference>